<evidence type="ECO:0000259" key="20">
    <source>
        <dbReference type="Pfam" id="PF00288"/>
    </source>
</evidence>
<evidence type="ECO:0000256" key="19">
    <source>
        <dbReference type="RuleBase" id="RU363087"/>
    </source>
</evidence>
<protein>
    <recommendedName>
        <fullName evidence="3 19">Mevalonate kinase</fullName>
        <shortName evidence="19">MK</shortName>
        <ecNumber evidence="3 19">2.7.1.36</ecNumber>
    </recommendedName>
</protein>
<evidence type="ECO:0000256" key="1">
    <source>
        <dbReference type="ARBA" id="ARBA00004496"/>
    </source>
</evidence>
<evidence type="ECO:0000259" key="21">
    <source>
        <dbReference type="Pfam" id="PF08544"/>
    </source>
</evidence>
<evidence type="ECO:0000256" key="10">
    <source>
        <dbReference type="ARBA" id="ARBA00022840"/>
    </source>
</evidence>
<dbReference type="InterPro" id="IPR036554">
    <property type="entry name" value="GHMP_kinase_C_sf"/>
</dbReference>
<keyword evidence="12 19" id="KW-0752">Steroid biosynthesis</keyword>
<keyword evidence="24" id="KW-1185">Reference proteome</keyword>
<dbReference type="InterPro" id="IPR006203">
    <property type="entry name" value="GHMP_knse_ATP-bd_CS"/>
</dbReference>
<comment type="pathway">
    <text evidence="18 19">Isoprenoid biosynthesis; isopentenyl diphosphate biosynthesis via mevalonate pathway; isopentenyl diphosphate from (R)-mevalonate: step 1/3.</text>
</comment>
<dbReference type="AlphaFoldDB" id="A0AAV5QGD8"/>
<evidence type="ECO:0000256" key="14">
    <source>
        <dbReference type="ARBA" id="ARBA00023098"/>
    </source>
</evidence>
<reference evidence="23 24" key="1">
    <citation type="journal article" date="2023" name="Elife">
        <title>Identification of key yeast species and microbe-microbe interactions impacting larval growth of Drosophila in the wild.</title>
        <authorList>
            <person name="Mure A."/>
            <person name="Sugiura Y."/>
            <person name="Maeda R."/>
            <person name="Honda K."/>
            <person name="Sakurai N."/>
            <person name="Takahashi Y."/>
            <person name="Watada M."/>
            <person name="Katoh T."/>
            <person name="Gotoh A."/>
            <person name="Gotoh Y."/>
            <person name="Taniguchi I."/>
            <person name="Nakamura K."/>
            <person name="Hayashi T."/>
            <person name="Katayama T."/>
            <person name="Uemura T."/>
            <person name="Hattori Y."/>
        </authorList>
    </citation>
    <scope>NUCLEOTIDE SEQUENCE [LARGE SCALE GENOMIC DNA]</scope>
    <source>
        <strain evidence="23 24">SC-9</strain>
    </source>
</reference>
<dbReference type="InterPro" id="IPR006204">
    <property type="entry name" value="GHMP_kinase_N_dom"/>
</dbReference>
<dbReference type="SUPFAM" id="SSF54211">
    <property type="entry name" value="Ribosomal protein S5 domain 2-like"/>
    <property type="match status" value="1"/>
</dbReference>
<evidence type="ECO:0000256" key="8">
    <source>
        <dbReference type="ARBA" id="ARBA00022741"/>
    </source>
</evidence>
<dbReference type="GO" id="GO:0005829">
    <property type="term" value="C:cytosol"/>
    <property type="evidence" value="ECO:0007669"/>
    <property type="project" value="TreeGrafter"/>
</dbReference>
<feature type="domain" description="GHMP kinase N-terminal" evidence="20">
    <location>
        <begin position="149"/>
        <end position="238"/>
    </location>
</feature>
<evidence type="ECO:0000313" key="23">
    <source>
        <dbReference type="EMBL" id="GMM34000.1"/>
    </source>
</evidence>
<evidence type="ECO:0000256" key="4">
    <source>
        <dbReference type="ARBA" id="ARBA00022490"/>
    </source>
</evidence>
<dbReference type="RefSeq" id="XP_064851000.1">
    <property type="nucleotide sequence ID" value="XM_064994928.1"/>
</dbReference>
<comment type="subcellular location">
    <subcellularLocation>
        <location evidence="1 19">Cytoplasm</location>
    </subcellularLocation>
</comment>
<keyword evidence="9 19" id="KW-0418">Kinase</keyword>
<evidence type="ECO:0000256" key="15">
    <source>
        <dbReference type="ARBA" id="ARBA00023166"/>
    </source>
</evidence>
<evidence type="ECO:0000256" key="3">
    <source>
        <dbReference type="ARBA" id="ARBA00012103"/>
    </source>
</evidence>
<dbReference type="Gene3D" id="3.30.230.10">
    <property type="match status" value="1"/>
</dbReference>
<evidence type="ECO:0000259" key="22">
    <source>
        <dbReference type="Pfam" id="PF10509"/>
    </source>
</evidence>
<keyword evidence="6 19" id="KW-0808">Transferase</keyword>
<dbReference type="Pfam" id="PF00288">
    <property type="entry name" value="GHMP_kinases_N"/>
    <property type="match status" value="1"/>
</dbReference>
<dbReference type="FunFam" id="3.30.70.890:FF:000003">
    <property type="entry name" value="Mevalonate kinase"/>
    <property type="match status" value="1"/>
</dbReference>
<evidence type="ECO:0000256" key="9">
    <source>
        <dbReference type="ARBA" id="ARBA00022777"/>
    </source>
</evidence>
<gene>
    <name evidence="23" type="ORF">DASC09_013250</name>
</gene>
<evidence type="ECO:0000256" key="5">
    <source>
        <dbReference type="ARBA" id="ARBA00022516"/>
    </source>
</evidence>
<dbReference type="EC" id="2.7.1.36" evidence="3 19"/>
<dbReference type="InterPro" id="IPR006205">
    <property type="entry name" value="Mev_gal_kin"/>
</dbReference>
<accession>A0AAV5QGD8</accession>
<evidence type="ECO:0000256" key="16">
    <source>
        <dbReference type="ARBA" id="ARBA00023221"/>
    </source>
</evidence>
<evidence type="ECO:0000256" key="17">
    <source>
        <dbReference type="ARBA" id="ARBA00029310"/>
    </source>
</evidence>
<keyword evidence="11" id="KW-0460">Magnesium</keyword>
<dbReference type="Pfam" id="PF10509">
    <property type="entry name" value="GalKase_gal_bdg"/>
    <property type="match status" value="1"/>
</dbReference>
<evidence type="ECO:0000313" key="24">
    <source>
        <dbReference type="Proteomes" id="UP001360560"/>
    </source>
</evidence>
<sequence length="449" mass="48570">MTVPDPKTNQNQNNKVQVPFLVSAPGKVIIFGEHSAVHGKPAIAAALSLRTYLSVSKSESPDTVSLIFPDINFSKQWKVSDFPWEAAAKYQVIPSNDGKLNNSAAFSKSSDELVPELVSALAEMLVTIDDPTHYSAAYAFVYLYVNICNSKMPGYTFTARSTLPVGAGLGSSASLAVCLASSLALIGGHIAPASLSINELVATDSPDSDFIHSWSFLAEKCIHGNPSGIDNAVACYGGAVMFQRMKSSVPSVRTAMRNFPPLKLLLTNTKQPRRTADLVAKVSALVSDFPKSSGVIMDAIDYITREGYKLMIRPFFDNEAKSRFRELIRMNHGLLVSLGVSHPTLERVKLCCDELEIGDTKLTGAGGGGCAITLLRDELSESTMKNAEARLVSEGFETFETTLGGKGVGYCPLDKAADVDKFDLFRLEDREEIESTVGVGANPNFWSFW</sequence>
<comment type="caution">
    <text evidence="23">The sequence shown here is derived from an EMBL/GenBank/DDBJ whole genome shotgun (WGS) entry which is preliminary data.</text>
</comment>
<dbReference type="PANTHER" id="PTHR43290:SF2">
    <property type="entry name" value="MEVALONATE KINASE"/>
    <property type="match status" value="1"/>
</dbReference>
<dbReference type="PRINTS" id="PR00959">
    <property type="entry name" value="MEVGALKINASE"/>
</dbReference>
<keyword evidence="10 19" id="KW-0067">ATP-binding</keyword>
<dbReference type="Gene3D" id="3.30.70.890">
    <property type="entry name" value="GHMP kinase, C-terminal domain"/>
    <property type="match status" value="1"/>
</dbReference>
<dbReference type="GO" id="GO:0005524">
    <property type="term" value="F:ATP binding"/>
    <property type="evidence" value="ECO:0007669"/>
    <property type="project" value="UniProtKB-KW"/>
</dbReference>
<feature type="domain" description="GHMP kinase C-terminal" evidence="21">
    <location>
        <begin position="321"/>
        <end position="380"/>
    </location>
</feature>
<evidence type="ECO:0000256" key="13">
    <source>
        <dbReference type="ARBA" id="ARBA00023011"/>
    </source>
</evidence>
<dbReference type="NCBIfam" id="TIGR00549">
    <property type="entry name" value="mevalon_kin"/>
    <property type="match status" value="1"/>
</dbReference>
<dbReference type="SUPFAM" id="SSF55060">
    <property type="entry name" value="GHMP Kinase, C-terminal domain"/>
    <property type="match status" value="1"/>
</dbReference>
<dbReference type="InterPro" id="IPR013750">
    <property type="entry name" value="GHMP_kinase_C_dom"/>
</dbReference>
<comment type="similarity">
    <text evidence="2 19">Belongs to the GHMP kinase family. Mevalonate kinase subfamily.</text>
</comment>
<comment type="catalytic activity">
    <reaction evidence="17">
        <text>(R)-mevalonate + ATP = (R)-5-phosphomevalonate + ADP + H(+)</text>
        <dbReference type="Rhea" id="RHEA:17065"/>
        <dbReference type="ChEBI" id="CHEBI:15378"/>
        <dbReference type="ChEBI" id="CHEBI:30616"/>
        <dbReference type="ChEBI" id="CHEBI:36464"/>
        <dbReference type="ChEBI" id="CHEBI:58146"/>
        <dbReference type="ChEBI" id="CHEBI:456216"/>
        <dbReference type="EC" id="2.7.1.36"/>
    </reaction>
    <physiologicalReaction direction="left-to-right" evidence="17">
        <dbReference type="Rhea" id="RHEA:17066"/>
    </physiologicalReaction>
</comment>
<evidence type="ECO:0000256" key="12">
    <source>
        <dbReference type="ARBA" id="ARBA00022955"/>
    </source>
</evidence>
<keyword evidence="8 19" id="KW-0547">Nucleotide-binding</keyword>
<keyword evidence="13 19" id="KW-0756">Sterol biosynthesis</keyword>
<organism evidence="23 24">
    <name type="scientific">Saccharomycopsis crataegensis</name>
    <dbReference type="NCBI Taxonomy" id="43959"/>
    <lineage>
        <taxon>Eukaryota</taxon>
        <taxon>Fungi</taxon>
        <taxon>Dikarya</taxon>
        <taxon>Ascomycota</taxon>
        <taxon>Saccharomycotina</taxon>
        <taxon>Saccharomycetes</taxon>
        <taxon>Saccharomycopsidaceae</taxon>
        <taxon>Saccharomycopsis</taxon>
    </lineage>
</organism>
<dbReference type="EMBL" id="BTFZ01000002">
    <property type="protein sequence ID" value="GMM34000.1"/>
    <property type="molecule type" value="Genomic_DNA"/>
</dbReference>
<dbReference type="GO" id="GO:0005975">
    <property type="term" value="P:carbohydrate metabolic process"/>
    <property type="evidence" value="ECO:0007669"/>
    <property type="project" value="UniProtKB-ARBA"/>
</dbReference>
<dbReference type="Proteomes" id="UP001360560">
    <property type="component" value="Unassembled WGS sequence"/>
</dbReference>
<dbReference type="GO" id="GO:0004496">
    <property type="term" value="F:mevalonate kinase activity"/>
    <property type="evidence" value="ECO:0007669"/>
    <property type="project" value="UniProtKB-EC"/>
</dbReference>
<dbReference type="InterPro" id="IPR020568">
    <property type="entry name" value="Ribosomal_Su5_D2-typ_SF"/>
</dbReference>
<keyword evidence="5 19" id="KW-0444">Lipid biosynthesis</keyword>
<dbReference type="GeneID" id="90071979"/>
<dbReference type="PROSITE" id="PS00627">
    <property type="entry name" value="GHMP_KINASES_ATP"/>
    <property type="match status" value="1"/>
</dbReference>
<evidence type="ECO:0000256" key="6">
    <source>
        <dbReference type="ARBA" id="ARBA00022679"/>
    </source>
</evidence>
<evidence type="ECO:0000256" key="18">
    <source>
        <dbReference type="ARBA" id="ARBA00029438"/>
    </source>
</evidence>
<name>A0AAV5QGD8_9ASCO</name>
<keyword evidence="15 19" id="KW-1207">Sterol metabolism</keyword>
<evidence type="ECO:0000256" key="11">
    <source>
        <dbReference type="ARBA" id="ARBA00022842"/>
    </source>
</evidence>
<feature type="domain" description="Galactokinase N-terminal" evidence="22">
    <location>
        <begin position="19"/>
        <end position="57"/>
    </location>
</feature>
<keyword evidence="7" id="KW-0479">Metal-binding</keyword>
<keyword evidence="14 19" id="KW-0443">Lipid metabolism</keyword>
<evidence type="ECO:0000256" key="7">
    <source>
        <dbReference type="ARBA" id="ARBA00022723"/>
    </source>
</evidence>
<dbReference type="GO" id="GO:0019287">
    <property type="term" value="P:isopentenyl diphosphate biosynthetic process, mevalonate pathway"/>
    <property type="evidence" value="ECO:0007669"/>
    <property type="project" value="TreeGrafter"/>
</dbReference>
<dbReference type="InterPro" id="IPR014721">
    <property type="entry name" value="Ribsml_uS5_D2-typ_fold_subgr"/>
</dbReference>
<dbReference type="PANTHER" id="PTHR43290">
    <property type="entry name" value="MEVALONATE KINASE"/>
    <property type="match status" value="1"/>
</dbReference>
<dbReference type="GO" id="GO:0046872">
    <property type="term" value="F:metal ion binding"/>
    <property type="evidence" value="ECO:0007669"/>
    <property type="project" value="UniProtKB-KW"/>
</dbReference>
<keyword evidence="16 19" id="KW-0753">Steroid metabolism</keyword>
<evidence type="ECO:0000256" key="2">
    <source>
        <dbReference type="ARBA" id="ARBA00006495"/>
    </source>
</evidence>
<keyword evidence="4 19" id="KW-0963">Cytoplasm</keyword>
<proteinExistence type="inferred from homology"/>
<dbReference type="InterPro" id="IPR019539">
    <property type="entry name" value="GalKase_N"/>
</dbReference>
<comment type="function">
    <text evidence="19">Mevalonate kinase; part of the second module of ergosterol biosynthesis pathway that includes the middle steps of the pathway. The second module is carried out in the vacuole and involves the formation of farnesyl diphosphate, which is also an important intermediate in the biosynthesis of ubiquinone, dolichol, heme and prenylated proteins.</text>
</comment>
<dbReference type="Pfam" id="PF08544">
    <property type="entry name" value="GHMP_kinases_C"/>
    <property type="match status" value="1"/>
</dbReference>
<dbReference type="GO" id="GO:0006696">
    <property type="term" value="P:ergosterol biosynthetic process"/>
    <property type="evidence" value="ECO:0007669"/>
    <property type="project" value="TreeGrafter"/>
</dbReference>